<dbReference type="EMBL" id="GALA01000379">
    <property type="protein sequence ID" value="JAA94473.1"/>
    <property type="molecule type" value="mRNA"/>
</dbReference>
<sequence length="80" mass="9533">MSVSLYLFCVLVQDSNSILFNCSQFTLHFVNYSALFLHFPLLFIFVFVVSCTLSFAFNLHMLITLYFYFQVFFVDFCFNF</sequence>
<name>T1E2U9_9DIPT</name>
<organism evidence="2">
    <name type="scientific">Psorophora albipes</name>
    <dbReference type="NCBI Taxonomy" id="869069"/>
    <lineage>
        <taxon>Eukaryota</taxon>
        <taxon>Metazoa</taxon>
        <taxon>Ecdysozoa</taxon>
        <taxon>Arthropoda</taxon>
        <taxon>Hexapoda</taxon>
        <taxon>Insecta</taxon>
        <taxon>Pterygota</taxon>
        <taxon>Neoptera</taxon>
        <taxon>Endopterygota</taxon>
        <taxon>Diptera</taxon>
        <taxon>Nematocera</taxon>
        <taxon>Culicoidea</taxon>
        <taxon>Culicidae</taxon>
        <taxon>Culicinae</taxon>
        <taxon>Aedini</taxon>
        <taxon>Psorophora</taxon>
    </lineage>
</organism>
<keyword evidence="1" id="KW-0472">Membrane</keyword>
<dbReference type="AlphaFoldDB" id="T1E2U9"/>
<evidence type="ECO:0000256" key="1">
    <source>
        <dbReference type="SAM" id="Phobius"/>
    </source>
</evidence>
<reference evidence="2" key="1">
    <citation type="journal article" date="2013" name="BMC Genomics">
        <title>A deep insight into the sialotranscriptome of the mosquito, Psorophora albipes.</title>
        <authorList>
            <person name="Chagas A.C."/>
            <person name="Calvo E."/>
            <person name="Rios-Velasquez C.M."/>
            <person name="Pessoa F.A."/>
            <person name="Medeiros J.F."/>
            <person name="Ribeiro J.M."/>
        </authorList>
    </citation>
    <scope>NUCLEOTIDE SEQUENCE</scope>
</reference>
<proteinExistence type="evidence at transcript level"/>
<protein>
    <submittedName>
        <fullName evidence="2">Uncharacterized protein</fullName>
    </submittedName>
</protein>
<accession>T1E2U9</accession>
<feature type="transmembrane region" description="Helical" evidence="1">
    <location>
        <begin position="41"/>
        <end position="69"/>
    </location>
</feature>
<evidence type="ECO:0000313" key="2">
    <source>
        <dbReference type="EMBL" id="JAA94473.1"/>
    </source>
</evidence>
<keyword evidence="1" id="KW-0812">Transmembrane</keyword>
<keyword evidence="1" id="KW-1133">Transmembrane helix</keyword>